<protein>
    <submittedName>
        <fullName evidence="2">NovO</fullName>
    </submittedName>
</protein>
<dbReference type="EMBL" id="ASRX01000052">
    <property type="protein sequence ID" value="EYF02988.1"/>
    <property type="molecule type" value="Genomic_DNA"/>
</dbReference>
<evidence type="ECO:0000313" key="3">
    <source>
        <dbReference type="Proteomes" id="UP000019678"/>
    </source>
</evidence>
<dbReference type="InterPro" id="IPR050723">
    <property type="entry name" value="CFA/CMAS"/>
</dbReference>
<organism evidence="2 3">
    <name type="scientific">Chondromyces apiculatus DSM 436</name>
    <dbReference type="NCBI Taxonomy" id="1192034"/>
    <lineage>
        <taxon>Bacteria</taxon>
        <taxon>Pseudomonadati</taxon>
        <taxon>Myxococcota</taxon>
        <taxon>Polyangia</taxon>
        <taxon>Polyangiales</taxon>
        <taxon>Polyangiaceae</taxon>
        <taxon>Chondromyces</taxon>
    </lineage>
</organism>
<keyword evidence="3" id="KW-1185">Reference proteome</keyword>
<evidence type="ECO:0000259" key="1">
    <source>
        <dbReference type="Pfam" id="PF13649"/>
    </source>
</evidence>
<proteinExistence type="predicted"/>
<feature type="domain" description="Methyltransferase" evidence="1">
    <location>
        <begin position="90"/>
        <end position="187"/>
    </location>
</feature>
<name>A0A017T191_9BACT</name>
<reference evidence="2 3" key="1">
    <citation type="submission" date="2013-05" db="EMBL/GenBank/DDBJ databases">
        <title>Genome assembly of Chondromyces apiculatus DSM 436.</title>
        <authorList>
            <person name="Sharma G."/>
            <person name="Khatri I."/>
            <person name="Kaur C."/>
            <person name="Mayilraj S."/>
            <person name="Subramanian S."/>
        </authorList>
    </citation>
    <scope>NUCLEOTIDE SEQUENCE [LARGE SCALE GENOMIC DNA]</scope>
    <source>
        <strain evidence="2 3">DSM 436</strain>
    </source>
</reference>
<dbReference type="STRING" id="1192034.CAP_6250"/>
<dbReference type="Proteomes" id="UP000019678">
    <property type="component" value="Unassembled WGS sequence"/>
</dbReference>
<gene>
    <name evidence="2" type="ORF">CAP_6250</name>
</gene>
<dbReference type="PANTHER" id="PTHR43667:SF2">
    <property type="entry name" value="FATTY ACID C-METHYL TRANSFERASE"/>
    <property type="match status" value="1"/>
</dbReference>
<dbReference type="InterPro" id="IPR029063">
    <property type="entry name" value="SAM-dependent_MTases_sf"/>
</dbReference>
<dbReference type="Pfam" id="PF13649">
    <property type="entry name" value="Methyltransf_25"/>
    <property type="match status" value="1"/>
</dbReference>
<dbReference type="eggNOG" id="COG4106">
    <property type="taxonomic scope" value="Bacteria"/>
</dbReference>
<evidence type="ECO:0000313" key="2">
    <source>
        <dbReference type="EMBL" id="EYF02988.1"/>
    </source>
</evidence>
<dbReference type="CDD" id="cd02440">
    <property type="entry name" value="AdoMet_MTases"/>
    <property type="match status" value="1"/>
</dbReference>
<dbReference type="SUPFAM" id="SSF53335">
    <property type="entry name" value="S-adenosyl-L-methionine-dependent methyltransferases"/>
    <property type="match status" value="1"/>
</dbReference>
<dbReference type="AlphaFoldDB" id="A0A017T191"/>
<accession>A0A017T191</accession>
<comment type="caution">
    <text evidence="2">The sequence shown here is derived from an EMBL/GenBank/DDBJ whole genome shotgun (WGS) entry which is preliminary data.</text>
</comment>
<dbReference type="PANTHER" id="PTHR43667">
    <property type="entry name" value="CYCLOPROPANE-FATTY-ACYL-PHOSPHOLIPID SYNTHASE"/>
    <property type="match status" value="1"/>
</dbReference>
<sequence>MMTRLLIPATAGVARHAVDDNLRALVEGGGYGTYLGLGQVVSLSRDDEPIVGDEASEFSREAAHHPERYRPIVRFVRDLCDRAGLTAPRILDFGCGPAILSAMIARAIPAAHVTGVDLSRDMLTLAAGTLQSFGVAGRMTLHHHDARLVAREADHLADVVVSRNMLHRIDGLGDTLTRMVSAARPRGGMACFTAFRQVSDLGPAGQAAFVAAVRERRVTRDVENLVRSFVRAHLSAPSLEQYRKAAGTVARHLNVREVRVWAGNNNNVCLYFQR</sequence>
<dbReference type="InterPro" id="IPR041698">
    <property type="entry name" value="Methyltransf_25"/>
</dbReference>
<dbReference type="Gene3D" id="3.40.50.150">
    <property type="entry name" value="Vaccinia Virus protein VP39"/>
    <property type="match status" value="1"/>
</dbReference>